<keyword evidence="2" id="KW-0472">Membrane</keyword>
<sequence>MTKLTKPQYRLATIASVLGILEGTAWIFLSATFIGLFIATNYLEGRKESIYIVSPYGLMVFLWVYLITDSVWVVVSILQLRTINKTHSNCLRIFKCWGVITFLIAFIDLILAVLVGADYNENCIRGSGELSCTPALLVIAAKGFILWIVNVVFVYVFYRIIRTIESGKNLSRSLPSADPQIPRAISQPSTNNCLNQSNGTNQNNWSKQSAPYNNSDS</sequence>
<dbReference type="AlphaFoldDB" id="A0AA38MKB9"/>
<feature type="transmembrane region" description="Helical" evidence="2">
    <location>
        <begin position="96"/>
        <end position="115"/>
    </location>
</feature>
<reference evidence="3" key="1">
    <citation type="journal article" date="2023" name="G3 (Bethesda)">
        <title>Whole genome assemblies of Zophobas morio and Tenebrio molitor.</title>
        <authorList>
            <person name="Kaur S."/>
            <person name="Stinson S.A."/>
            <person name="diCenzo G.C."/>
        </authorList>
    </citation>
    <scope>NUCLEOTIDE SEQUENCE</scope>
    <source>
        <strain evidence="3">QUZm001</strain>
    </source>
</reference>
<accession>A0AA38MKB9</accession>
<evidence type="ECO:0000313" key="4">
    <source>
        <dbReference type="Proteomes" id="UP001168821"/>
    </source>
</evidence>
<organism evidence="3 4">
    <name type="scientific">Zophobas morio</name>
    <dbReference type="NCBI Taxonomy" id="2755281"/>
    <lineage>
        <taxon>Eukaryota</taxon>
        <taxon>Metazoa</taxon>
        <taxon>Ecdysozoa</taxon>
        <taxon>Arthropoda</taxon>
        <taxon>Hexapoda</taxon>
        <taxon>Insecta</taxon>
        <taxon>Pterygota</taxon>
        <taxon>Neoptera</taxon>
        <taxon>Endopterygota</taxon>
        <taxon>Coleoptera</taxon>
        <taxon>Polyphaga</taxon>
        <taxon>Cucujiformia</taxon>
        <taxon>Tenebrionidae</taxon>
        <taxon>Zophobas</taxon>
    </lineage>
</organism>
<proteinExistence type="predicted"/>
<keyword evidence="2" id="KW-1133">Transmembrane helix</keyword>
<evidence type="ECO:0000256" key="1">
    <source>
        <dbReference type="SAM" id="MobiDB-lite"/>
    </source>
</evidence>
<feature type="transmembrane region" description="Helical" evidence="2">
    <location>
        <begin position="50"/>
        <end position="75"/>
    </location>
</feature>
<evidence type="ECO:0000313" key="3">
    <source>
        <dbReference type="EMBL" id="KAJ3660695.1"/>
    </source>
</evidence>
<evidence type="ECO:0000256" key="2">
    <source>
        <dbReference type="SAM" id="Phobius"/>
    </source>
</evidence>
<feature type="region of interest" description="Disordered" evidence="1">
    <location>
        <begin position="187"/>
        <end position="217"/>
    </location>
</feature>
<dbReference type="EMBL" id="JALNTZ010000002">
    <property type="protein sequence ID" value="KAJ3660695.1"/>
    <property type="molecule type" value="Genomic_DNA"/>
</dbReference>
<name>A0AA38MKB9_9CUCU</name>
<keyword evidence="4" id="KW-1185">Reference proteome</keyword>
<comment type="caution">
    <text evidence="3">The sequence shown here is derived from an EMBL/GenBank/DDBJ whole genome shotgun (WGS) entry which is preliminary data.</text>
</comment>
<feature type="transmembrane region" description="Helical" evidence="2">
    <location>
        <begin position="12"/>
        <end position="38"/>
    </location>
</feature>
<protein>
    <submittedName>
        <fullName evidence="3">Uncharacterized protein</fullName>
    </submittedName>
</protein>
<dbReference type="Proteomes" id="UP001168821">
    <property type="component" value="Unassembled WGS sequence"/>
</dbReference>
<feature type="transmembrane region" description="Helical" evidence="2">
    <location>
        <begin position="135"/>
        <end position="158"/>
    </location>
</feature>
<gene>
    <name evidence="3" type="ORF">Zmor_005133</name>
</gene>
<keyword evidence="2" id="KW-0812">Transmembrane</keyword>